<reference evidence="2 3" key="1">
    <citation type="journal article" date="2021" name="BMC Genomics">
        <title>Datura genome reveals duplications of psychoactive alkaloid biosynthetic genes and high mutation rate following tissue culture.</title>
        <authorList>
            <person name="Rajewski A."/>
            <person name="Carter-House D."/>
            <person name="Stajich J."/>
            <person name="Litt A."/>
        </authorList>
    </citation>
    <scope>NUCLEOTIDE SEQUENCE [LARGE SCALE GENOMIC DNA]</scope>
    <source>
        <strain evidence="2">AR-01</strain>
    </source>
</reference>
<feature type="compositionally biased region" description="Basic residues" evidence="1">
    <location>
        <begin position="119"/>
        <end position="130"/>
    </location>
</feature>
<feature type="region of interest" description="Disordered" evidence="1">
    <location>
        <begin position="95"/>
        <end position="144"/>
    </location>
</feature>
<keyword evidence="3" id="KW-1185">Reference proteome</keyword>
<evidence type="ECO:0000313" key="3">
    <source>
        <dbReference type="Proteomes" id="UP000823775"/>
    </source>
</evidence>
<name>A0ABS8VN68_DATST</name>
<sequence length="144" mass="15663">MEGRRKRGRSGKIPILTIGSLVSSRVHTQTPSSDIKQAVITPIMAGPTLATRFEGIRGSSSVVKRLQLTTKTLIDAPVQLKRKQKPAPTAQTWVAKAQDPPKDQQCAQLPLTTNEVKVQRRTRYGSRRISRLPTGLPSVEGGGS</sequence>
<dbReference type="EMBL" id="JACEIK010005685">
    <property type="protein sequence ID" value="MCE0482026.1"/>
    <property type="molecule type" value="Genomic_DNA"/>
</dbReference>
<comment type="caution">
    <text evidence="2">The sequence shown here is derived from an EMBL/GenBank/DDBJ whole genome shotgun (WGS) entry which is preliminary data.</text>
</comment>
<proteinExistence type="predicted"/>
<feature type="compositionally biased region" description="Polar residues" evidence="1">
    <location>
        <begin position="105"/>
        <end position="116"/>
    </location>
</feature>
<protein>
    <submittedName>
        <fullName evidence="2">Uncharacterized protein</fullName>
    </submittedName>
</protein>
<dbReference type="Proteomes" id="UP000823775">
    <property type="component" value="Unassembled WGS sequence"/>
</dbReference>
<organism evidence="2 3">
    <name type="scientific">Datura stramonium</name>
    <name type="common">Jimsonweed</name>
    <name type="synonym">Common thornapple</name>
    <dbReference type="NCBI Taxonomy" id="4076"/>
    <lineage>
        <taxon>Eukaryota</taxon>
        <taxon>Viridiplantae</taxon>
        <taxon>Streptophyta</taxon>
        <taxon>Embryophyta</taxon>
        <taxon>Tracheophyta</taxon>
        <taxon>Spermatophyta</taxon>
        <taxon>Magnoliopsida</taxon>
        <taxon>eudicotyledons</taxon>
        <taxon>Gunneridae</taxon>
        <taxon>Pentapetalae</taxon>
        <taxon>asterids</taxon>
        <taxon>lamiids</taxon>
        <taxon>Solanales</taxon>
        <taxon>Solanaceae</taxon>
        <taxon>Solanoideae</taxon>
        <taxon>Datureae</taxon>
        <taxon>Datura</taxon>
    </lineage>
</organism>
<evidence type="ECO:0000256" key="1">
    <source>
        <dbReference type="SAM" id="MobiDB-lite"/>
    </source>
</evidence>
<gene>
    <name evidence="2" type="ORF">HAX54_040335</name>
</gene>
<evidence type="ECO:0000313" key="2">
    <source>
        <dbReference type="EMBL" id="MCE0482026.1"/>
    </source>
</evidence>
<accession>A0ABS8VN68</accession>